<evidence type="ECO:0000259" key="1">
    <source>
        <dbReference type="PROSITE" id="PS51819"/>
    </source>
</evidence>
<dbReference type="PANTHER" id="PTHR40265">
    <property type="entry name" value="BLL2707 PROTEIN"/>
    <property type="match status" value="1"/>
</dbReference>
<proteinExistence type="predicted"/>
<dbReference type="Gene3D" id="3.10.180.10">
    <property type="entry name" value="2,3-Dihydroxybiphenyl 1,2-Dioxygenase, domain 1"/>
    <property type="match status" value="1"/>
</dbReference>
<dbReference type="Proteomes" id="UP001501747">
    <property type="component" value="Unassembled WGS sequence"/>
</dbReference>
<protein>
    <submittedName>
        <fullName evidence="2">VOC family protein</fullName>
    </submittedName>
</protein>
<gene>
    <name evidence="2" type="ORF">GCM10022247_27090</name>
</gene>
<dbReference type="PROSITE" id="PS51819">
    <property type="entry name" value="VOC"/>
    <property type="match status" value="1"/>
</dbReference>
<feature type="domain" description="VOC" evidence="1">
    <location>
        <begin position="3"/>
        <end position="147"/>
    </location>
</feature>
<evidence type="ECO:0000313" key="2">
    <source>
        <dbReference type="EMBL" id="GAA4004642.1"/>
    </source>
</evidence>
<keyword evidence="3" id="KW-1185">Reference proteome</keyword>
<reference evidence="3" key="1">
    <citation type="journal article" date="2019" name="Int. J. Syst. Evol. Microbiol.">
        <title>The Global Catalogue of Microorganisms (GCM) 10K type strain sequencing project: providing services to taxonomists for standard genome sequencing and annotation.</title>
        <authorList>
            <consortium name="The Broad Institute Genomics Platform"/>
            <consortium name="The Broad Institute Genome Sequencing Center for Infectious Disease"/>
            <person name="Wu L."/>
            <person name="Ma J."/>
        </authorList>
    </citation>
    <scope>NUCLEOTIDE SEQUENCE [LARGE SCALE GENOMIC DNA]</scope>
    <source>
        <strain evidence="3">JCM 17342</strain>
    </source>
</reference>
<dbReference type="RefSeq" id="WP_344874485.1">
    <property type="nucleotide sequence ID" value="NZ_BAABAL010000008.1"/>
</dbReference>
<name>A0ABP7RZY1_9PSEU</name>
<accession>A0ABP7RZY1</accession>
<dbReference type="InterPro" id="IPR029068">
    <property type="entry name" value="Glyas_Bleomycin-R_OHBP_Dase"/>
</dbReference>
<evidence type="ECO:0000313" key="3">
    <source>
        <dbReference type="Proteomes" id="UP001501747"/>
    </source>
</evidence>
<dbReference type="EMBL" id="BAABAL010000008">
    <property type="protein sequence ID" value="GAA4004642.1"/>
    <property type="molecule type" value="Genomic_DNA"/>
</dbReference>
<dbReference type="InterPro" id="IPR025870">
    <property type="entry name" value="Glyoxalase-like_dom"/>
</dbReference>
<dbReference type="SUPFAM" id="SSF54593">
    <property type="entry name" value="Glyoxalase/Bleomycin resistance protein/Dihydroxybiphenyl dioxygenase"/>
    <property type="match status" value="1"/>
</dbReference>
<dbReference type="PANTHER" id="PTHR40265:SF1">
    <property type="entry name" value="GLYOXALASE-LIKE DOMAIN-CONTAINING PROTEIN"/>
    <property type="match status" value="1"/>
</dbReference>
<sequence>MLRTSHVLCRVEDIHETVQNFTDLGFEVAWGSDPKKAHNALIWFSEGPFIEFFEFPSKLAPLRWPVALRFGRGMGARLHKWSRPGKGWRDLALETDDTDLTATRAQLTATGVDVSRIFRNGRTRPDGQRVRYQMLAPSPVELPFVVSSYDPPQRPAEVEHTNGATGIATVRYGVSRVQRPHFDRYVRSDQWLRPEPALTTGVIGVQLHGLRAELDPAKLHGTVLTPVPVEESQS</sequence>
<dbReference type="Pfam" id="PF13468">
    <property type="entry name" value="Glyoxalase_3"/>
    <property type="match status" value="1"/>
</dbReference>
<dbReference type="InterPro" id="IPR037523">
    <property type="entry name" value="VOC_core"/>
</dbReference>
<comment type="caution">
    <text evidence="2">The sequence shown here is derived from an EMBL/GenBank/DDBJ whole genome shotgun (WGS) entry which is preliminary data.</text>
</comment>
<organism evidence="2 3">
    <name type="scientific">Allokutzneria multivorans</name>
    <dbReference type="NCBI Taxonomy" id="1142134"/>
    <lineage>
        <taxon>Bacteria</taxon>
        <taxon>Bacillati</taxon>
        <taxon>Actinomycetota</taxon>
        <taxon>Actinomycetes</taxon>
        <taxon>Pseudonocardiales</taxon>
        <taxon>Pseudonocardiaceae</taxon>
        <taxon>Allokutzneria</taxon>
    </lineage>
</organism>